<dbReference type="Proteomes" id="UP000637423">
    <property type="component" value="Unassembled WGS sequence"/>
</dbReference>
<reference evidence="2" key="2">
    <citation type="submission" date="2020-09" db="EMBL/GenBank/DDBJ databases">
        <authorList>
            <person name="Sun Q."/>
            <person name="Zhou Y."/>
        </authorList>
    </citation>
    <scope>NUCLEOTIDE SEQUENCE</scope>
    <source>
        <strain evidence="2">CGMCC 1.10998</strain>
    </source>
</reference>
<dbReference type="RefSeq" id="WP_188568646.1">
    <property type="nucleotide sequence ID" value="NZ_BMED01000006.1"/>
</dbReference>
<organism evidence="2 3">
    <name type="scientific">Undibacterium terreum</name>
    <dbReference type="NCBI Taxonomy" id="1224302"/>
    <lineage>
        <taxon>Bacteria</taxon>
        <taxon>Pseudomonadati</taxon>
        <taxon>Pseudomonadota</taxon>
        <taxon>Betaproteobacteria</taxon>
        <taxon>Burkholderiales</taxon>
        <taxon>Oxalobacteraceae</taxon>
        <taxon>Undibacterium</taxon>
    </lineage>
</organism>
<name>A0A916UZN8_9BURK</name>
<comment type="caution">
    <text evidence="2">The sequence shown here is derived from an EMBL/GenBank/DDBJ whole genome shotgun (WGS) entry which is preliminary data.</text>
</comment>
<gene>
    <name evidence="2" type="ORF">GCM10011396_47660</name>
</gene>
<feature type="chain" id="PRO_5036995549" evidence="1">
    <location>
        <begin position="25"/>
        <end position="155"/>
    </location>
</feature>
<keyword evidence="1" id="KW-0732">Signal</keyword>
<dbReference type="EMBL" id="BMED01000006">
    <property type="protein sequence ID" value="GGC94770.1"/>
    <property type="molecule type" value="Genomic_DNA"/>
</dbReference>
<feature type="signal peptide" evidence="1">
    <location>
        <begin position="1"/>
        <end position="24"/>
    </location>
</feature>
<sequence length="155" mass="17060">MPAALKHKLAVLLPLLLAGLNSIAAPASVSERKDILEAARPVISRLAGQPVKFKVDHLNTDANWAVLVGGLLQADGKPLDWSKAQSCNPDLDKMLWVVLAKADGKWRIAQAEICASEPPYWYINDYTWPCGVYAGLVEGERSLERECRAALRNER</sequence>
<accession>A0A916UZN8</accession>
<evidence type="ECO:0000313" key="3">
    <source>
        <dbReference type="Proteomes" id="UP000637423"/>
    </source>
</evidence>
<evidence type="ECO:0000313" key="2">
    <source>
        <dbReference type="EMBL" id="GGC94770.1"/>
    </source>
</evidence>
<proteinExistence type="predicted"/>
<reference evidence="2" key="1">
    <citation type="journal article" date="2014" name="Int. J. Syst. Evol. Microbiol.">
        <title>Complete genome sequence of Corynebacterium casei LMG S-19264T (=DSM 44701T), isolated from a smear-ripened cheese.</title>
        <authorList>
            <consortium name="US DOE Joint Genome Institute (JGI-PGF)"/>
            <person name="Walter F."/>
            <person name="Albersmeier A."/>
            <person name="Kalinowski J."/>
            <person name="Ruckert C."/>
        </authorList>
    </citation>
    <scope>NUCLEOTIDE SEQUENCE</scope>
    <source>
        <strain evidence="2">CGMCC 1.10998</strain>
    </source>
</reference>
<dbReference type="AlphaFoldDB" id="A0A916UZN8"/>
<keyword evidence="3" id="KW-1185">Reference proteome</keyword>
<evidence type="ECO:0000256" key="1">
    <source>
        <dbReference type="SAM" id="SignalP"/>
    </source>
</evidence>
<protein>
    <submittedName>
        <fullName evidence="2">Uncharacterized protein</fullName>
    </submittedName>
</protein>